<feature type="transmembrane region" description="Helical" evidence="7">
    <location>
        <begin position="364"/>
        <end position="387"/>
    </location>
</feature>
<feature type="transmembrane region" description="Helical" evidence="7">
    <location>
        <begin position="219"/>
        <end position="240"/>
    </location>
</feature>
<gene>
    <name evidence="8" type="ORF">SAMN06297468_2996</name>
</gene>
<evidence type="ECO:0000256" key="2">
    <source>
        <dbReference type="ARBA" id="ARBA00022448"/>
    </source>
</evidence>
<dbReference type="RefSeq" id="WP_143256061.1">
    <property type="nucleotide sequence ID" value="NZ_FXWG01000004.1"/>
</dbReference>
<dbReference type="InterPro" id="IPR001046">
    <property type="entry name" value="NRAMP_fam"/>
</dbReference>
<feature type="transmembrane region" description="Helical" evidence="7">
    <location>
        <begin position="184"/>
        <end position="207"/>
    </location>
</feature>
<keyword evidence="9" id="KW-1185">Reference proteome</keyword>
<keyword evidence="6 7" id="KW-0472">Membrane</keyword>
<protein>
    <submittedName>
        <fullName evidence="8">NRAMP (Natural resistance-associated macrophage protein) metal ion transporters</fullName>
    </submittedName>
</protein>
<dbReference type="InterPro" id="IPR001734">
    <property type="entry name" value="Na/solute_symporter"/>
</dbReference>
<evidence type="ECO:0000313" key="9">
    <source>
        <dbReference type="Proteomes" id="UP000194420"/>
    </source>
</evidence>
<dbReference type="GO" id="GO:0005384">
    <property type="term" value="F:manganese ion transmembrane transporter activity"/>
    <property type="evidence" value="ECO:0007669"/>
    <property type="project" value="TreeGrafter"/>
</dbReference>
<evidence type="ECO:0000256" key="5">
    <source>
        <dbReference type="ARBA" id="ARBA00022989"/>
    </source>
</evidence>
<dbReference type="Proteomes" id="UP000194420">
    <property type="component" value="Unassembled WGS sequence"/>
</dbReference>
<dbReference type="GO" id="GO:0034755">
    <property type="term" value="P:iron ion transmembrane transport"/>
    <property type="evidence" value="ECO:0007669"/>
    <property type="project" value="TreeGrafter"/>
</dbReference>
<evidence type="ECO:0000256" key="7">
    <source>
        <dbReference type="SAM" id="Phobius"/>
    </source>
</evidence>
<name>A0A1Y6FNG2_9SPHN</name>
<keyword evidence="3 7" id="KW-0812">Transmembrane</keyword>
<feature type="transmembrane region" description="Helical" evidence="7">
    <location>
        <begin position="120"/>
        <end position="137"/>
    </location>
</feature>
<proteinExistence type="predicted"/>
<evidence type="ECO:0000256" key="3">
    <source>
        <dbReference type="ARBA" id="ARBA00022692"/>
    </source>
</evidence>
<dbReference type="Pfam" id="PF01566">
    <property type="entry name" value="Nramp"/>
    <property type="match status" value="1"/>
</dbReference>
<keyword evidence="2" id="KW-0813">Transport</keyword>
<dbReference type="PANTHER" id="PTHR11706:SF33">
    <property type="entry name" value="NATURAL RESISTANCE-ASSOCIATED MACROPHAGE PROTEIN 2"/>
    <property type="match status" value="1"/>
</dbReference>
<feature type="transmembrane region" description="Helical" evidence="7">
    <location>
        <begin position="307"/>
        <end position="324"/>
    </location>
</feature>
<feature type="transmembrane region" description="Helical" evidence="7">
    <location>
        <begin position="144"/>
        <end position="164"/>
    </location>
</feature>
<dbReference type="GO" id="GO:0015293">
    <property type="term" value="F:symporter activity"/>
    <property type="evidence" value="ECO:0007669"/>
    <property type="project" value="UniProtKB-KW"/>
</dbReference>
<feature type="transmembrane region" description="Helical" evidence="7">
    <location>
        <begin position="81"/>
        <end position="100"/>
    </location>
</feature>
<organism evidence="8 9">
    <name type="scientific">Altererythrobacter xiamenensis</name>
    <dbReference type="NCBI Taxonomy" id="1316679"/>
    <lineage>
        <taxon>Bacteria</taxon>
        <taxon>Pseudomonadati</taxon>
        <taxon>Pseudomonadota</taxon>
        <taxon>Alphaproteobacteria</taxon>
        <taxon>Sphingomonadales</taxon>
        <taxon>Erythrobacteraceae</taxon>
        <taxon>Altererythrobacter</taxon>
    </lineage>
</organism>
<evidence type="ECO:0000256" key="6">
    <source>
        <dbReference type="ARBA" id="ARBA00023136"/>
    </source>
</evidence>
<feature type="transmembrane region" description="Helical" evidence="7">
    <location>
        <begin position="36"/>
        <end position="60"/>
    </location>
</feature>
<dbReference type="EMBL" id="FXWG01000004">
    <property type="protein sequence ID" value="SMQ75846.1"/>
    <property type="molecule type" value="Genomic_DNA"/>
</dbReference>
<evidence type="ECO:0000256" key="1">
    <source>
        <dbReference type="ARBA" id="ARBA00004141"/>
    </source>
</evidence>
<reference evidence="9" key="1">
    <citation type="submission" date="2017-04" db="EMBL/GenBank/DDBJ databases">
        <authorList>
            <person name="Varghese N."/>
            <person name="Submissions S."/>
        </authorList>
    </citation>
    <scope>NUCLEOTIDE SEQUENCE [LARGE SCALE GENOMIC DNA]</scope>
</reference>
<dbReference type="GO" id="GO:0005886">
    <property type="term" value="C:plasma membrane"/>
    <property type="evidence" value="ECO:0007669"/>
    <property type="project" value="TreeGrafter"/>
</dbReference>
<sequence>MRRLGKAILWSAIAAAFIGPGTVTTAASAGASFGVALLWAVLFSVLATYVLQEAAARLTIATGNDLGAVLRTRYPNGAMRVLTLLLVGGAILIGSAAYEAGNILGGLAGAMMAIELPREALTLAVGALAAIMLAFGSPQRIASALAVLVALMGAGFLFAAVMLLPEAGALLGGLVIPGVPEGGALMTVALIGTTVVPYNLFLGSSLARGETLGDTRLGLALAIGIGGLITMGIVVVGAALSGEFTFEAMAALLSERLGSWATVLFALGLLAAGLSSAVTAPLAAALTARGLFDGGEGWDANGWRFRSVWIAVLAIGIGFGLADIRPVPAIVLAQALNGMLLPVIALFLFVAIRDRELLGEHANGPFGSLAMGAVTLIATGLGLVALWKVAGTLFG</sequence>
<comment type="subcellular location">
    <subcellularLocation>
        <location evidence="1">Membrane</location>
        <topology evidence="1">Multi-pass membrane protein</topology>
    </subcellularLocation>
</comment>
<accession>A0A1Y6FNG2</accession>
<evidence type="ECO:0000256" key="4">
    <source>
        <dbReference type="ARBA" id="ARBA00022847"/>
    </source>
</evidence>
<feature type="transmembrane region" description="Helical" evidence="7">
    <location>
        <begin position="260"/>
        <end position="286"/>
    </location>
</feature>
<evidence type="ECO:0000313" key="8">
    <source>
        <dbReference type="EMBL" id="SMQ75846.1"/>
    </source>
</evidence>
<feature type="transmembrane region" description="Helical" evidence="7">
    <location>
        <begin position="330"/>
        <end position="352"/>
    </location>
</feature>
<dbReference type="PANTHER" id="PTHR11706">
    <property type="entry name" value="SOLUTE CARRIER PROTEIN FAMILY 11 MEMBER"/>
    <property type="match status" value="1"/>
</dbReference>
<dbReference type="GO" id="GO:0015086">
    <property type="term" value="F:cadmium ion transmembrane transporter activity"/>
    <property type="evidence" value="ECO:0007669"/>
    <property type="project" value="TreeGrafter"/>
</dbReference>
<dbReference type="AlphaFoldDB" id="A0A1Y6FNG2"/>
<dbReference type="OrthoDB" id="9787548at2"/>
<keyword evidence="4" id="KW-0769">Symport</keyword>
<dbReference type="PROSITE" id="PS50283">
    <property type="entry name" value="NA_SOLUT_SYMP_3"/>
    <property type="match status" value="1"/>
</dbReference>
<keyword evidence="5 7" id="KW-1133">Transmembrane helix</keyword>